<evidence type="ECO:0000256" key="1">
    <source>
        <dbReference type="SAM" id="MobiDB-lite"/>
    </source>
</evidence>
<feature type="compositionally biased region" description="Basic residues" evidence="1">
    <location>
        <begin position="64"/>
        <end position="84"/>
    </location>
</feature>
<dbReference type="Proteomes" id="UP001454036">
    <property type="component" value="Unassembled WGS sequence"/>
</dbReference>
<feature type="region of interest" description="Disordered" evidence="1">
    <location>
        <begin position="1"/>
        <end position="37"/>
    </location>
</feature>
<comment type="caution">
    <text evidence="2">The sequence shown here is derived from an EMBL/GenBank/DDBJ whole genome shotgun (WGS) entry which is preliminary data.</text>
</comment>
<reference evidence="2 3" key="1">
    <citation type="submission" date="2024-01" db="EMBL/GenBank/DDBJ databases">
        <title>The complete chloroplast genome sequence of Lithospermum erythrorhizon: insights into the phylogenetic relationship among Boraginaceae species and the maternal lineages of purple gromwells.</title>
        <authorList>
            <person name="Okada T."/>
            <person name="Watanabe K."/>
        </authorList>
    </citation>
    <scope>NUCLEOTIDE SEQUENCE [LARGE SCALE GENOMIC DNA]</scope>
</reference>
<feature type="region of interest" description="Disordered" evidence="1">
    <location>
        <begin position="147"/>
        <end position="175"/>
    </location>
</feature>
<dbReference type="AlphaFoldDB" id="A0AAV3NW78"/>
<sequence length="175" mass="19222">MARKDSHRKQTPISGGVIKRNLDEGLESGEQVKGIPEREEAKVFVASVLTKPNEEAVRTSKVPLSKRKVSSGKGPKRKPKKPKTSKISEAVEGVEEASVNEPGGRLEESTSDQGVKMCLKLSRSQCQRKPKKSPSILLLVQCVWYPGRPPHERPPSPRLSLDTQTSFMPIGSEEG</sequence>
<keyword evidence="3" id="KW-1185">Reference proteome</keyword>
<protein>
    <submittedName>
        <fullName evidence="2">Uncharacterized protein</fullName>
    </submittedName>
</protein>
<dbReference type="EMBL" id="BAABME010015920">
    <property type="protein sequence ID" value="GAA0143647.1"/>
    <property type="molecule type" value="Genomic_DNA"/>
</dbReference>
<accession>A0AAV3NW78</accession>
<evidence type="ECO:0000313" key="2">
    <source>
        <dbReference type="EMBL" id="GAA0143647.1"/>
    </source>
</evidence>
<proteinExistence type="predicted"/>
<feature type="compositionally biased region" description="Low complexity" evidence="1">
    <location>
        <begin position="88"/>
        <end position="101"/>
    </location>
</feature>
<organism evidence="2 3">
    <name type="scientific">Lithospermum erythrorhizon</name>
    <name type="common">Purple gromwell</name>
    <name type="synonym">Lithospermum officinale var. erythrorhizon</name>
    <dbReference type="NCBI Taxonomy" id="34254"/>
    <lineage>
        <taxon>Eukaryota</taxon>
        <taxon>Viridiplantae</taxon>
        <taxon>Streptophyta</taxon>
        <taxon>Embryophyta</taxon>
        <taxon>Tracheophyta</taxon>
        <taxon>Spermatophyta</taxon>
        <taxon>Magnoliopsida</taxon>
        <taxon>eudicotyledons</taxon>
        <taxon>Gunneridae</taxon>
        <taxon>Pentapetalae</taxon>
        <taxon>asterids</taxon>
        <taxon>lamiids</taxon>
        <taxon>Boraginales</taxon>
        <taxon>Boraginaceae</taxon>
        <taxon>Boraginoideae</taxon>
        <taxon>Lithospermeae</taxon>
        <taxon>Lithospermum</taxon>
    </lineage>
</organism>
<feature type="compositionally biased region" description="Basic residues" evidence="1">
    <location>
        <begin position="1"/>
        <end position="10"/>
    </location>
</feature>
<name>A0AAV3NW78_LITER</name>
<feature type="region of interest" description="Disordered" evidence="1">
    <location>
        <begin position="49"/>
        <end position="113"/>
    </location>
</feature>
<evidence type="ECO:0000313" key="3">
    <source>
        <dbReference type="Proteomes" id="UP001454036"/>
    </source>
</evidence>
<gene>
    <name evidence="2" type="ORF">LIER_35778</name>
</gene>